<dbReference type="SUPFAM" id="SSF53756">
    <property type="entry name" value="UDP-Glycosyltransferase/glycogen phosphorylase"/>
    <property type="match status" value="1"/>
</dbReference>
<proteinExistence type="predicted"/>
<protein>
    <submittedName>
        <fullName evidence="1">Uncharacterized protein</fullName>
    </submittedName>
</protein>
<comment type="caution">
    <text evidence="1">The sequence shown here is derived from an EMBL/GenBank/DDBJ whole genome shotgun (WGS) entry which is preliminary data.</text>
</comment>
<dbReference type="Proteomes" id="UP001341840">
    <property type="component" value="Unassembled WGS sequence"/>
</dbReference>
<dbReference type="PANTHER" id="PTHR48045:SF21">
    <property type="entry name" value="UDP-GLYCOSYLTRANSFERASE 83A1"/>
    <property type="match status" value="1"/>
</dbReference>
<keyword evidence="2" id="KW-1185">Reference proteome</keyword>
<reference evidence="1 2" key="1">
    <citation type="journal article" date="2023" name="Plants (Basel)">
        <title>Bridging the Gap: Combining Genomics and Transcriptomics Approaches to Understand Stylosanthes scabra, an Orphan Legume from the Brazilian Caatinga.</title>
        <authorList>
            <person name="Ferreira-Neto J.R.C."/>
            <person name="da Silva M.D."/>
            <person name="Binneck E."/>
            <person name="de Melo N.F."/>
            <person name="da Silva R.H."/>
            <person name="de Melo A.L.T.M."/>
            <person name="Pandolfi V."/>
            <person name="Bustamante F.O."/>
            <person name="Brasileiro-Vidal A.C."/>
            <person name="Benko-Iseppon A.M."/>
        </authorList>
    </citation>
    <scope>NUCLEOTIDE SEQUENCE [LARGE SCALE GENOMIC DNA]</scope>
    <source>
        <tissue evidence="1">Leaves</tissue>
    </source>
</reference>
<accession>A0ABU6Z1P9</accession>
<sequence>MAVVEPNQLDELGLALDKINKPFLLVVRPSSKDKNIGMELEKDRENGLILKEEIKKKVEELLGNEDIRARSMKMKELIMNNIAHGGQSSKNIQMFINWAN</sequence>
<evidence type="ECO:0000313" key="2">
    <source>
        <dbReference type="Proteomes" id="UP001341840"/>
    </source>
</evidence>
<organism evidence="1 2">
    <name type="scientific">Stylosanthes scabra</name>
    <dbReference type="NCBI Taxonomy" id="79078"/>
    <lineage>
        <taxon>Eukaryota</taxon>
        <taxon>Viridiplantae</taxon>
        <taxon>Streptophyta</taxon>
        <taxon>Embryophyta</taxon>
        <taxon>Tracheophyta</taxon>
        <taxon>Spermatophyta</taxon>
        <taxon>Magnoliopsida</taxon>
        <taxon>eudicotyledons</taxon>
        <taxon>Gunneridae</taxon>
        <taxon>Pentapetalae</taxon>
        <taxon>rosids</taxon>
        <taxon>fabids</taxon>
        <taxon>Fabales</taxon>
        <taxon>Fabaceae</taxon>
        <taxon>Papilionoideae</taxon>
        <taxon>50 kb inversion clade</taxon>
        <taxon>dalbergioids sensu lato</taxon>
        <taxon>Dalbergieae</taxon>
        <taxon>Pterocarpus clade</taxon>
        <taxon>Stylosanthes</taxon>
    </lineage>
</organism>
<dbReference type="PANTHER" id="PTHR48045">
    <property type="entry name" value="UDP-GLYCOSYLTRANSFERASE 72B1"/>
    <property type="match status" value="1"/>
</dbReference>
<name>A0ABU6Z1P9_9FABA</name>
<evidence type="ECO:0000313" key="1">
    <source>
        <dbReference type="EMBL" id="MED6216535.1"/>
    </source>
</evidence>
<dbReference type="EMBL" id="JASCZI010271879">
    <property type="protein sequence ID" value="MED6216535.1"/>
    <property type="molecule type" value="Genomic_DNA"/>
</dbReference>
<gene>
    <name evidence="1" type="ORF">PIB30_008520</name>
</gene>